<dbReference type="PANTHER" id="PTHR47660">
    <property type="entry name" value="TRANSCRIPTION FACTOR WITH C2H2 AND ZN(2)-CYS(6) DNA BINDING DOMAIN (EUROFUNG)-RELATED-RELATED"/>
    <property type="match status" value="1"/>
</dbReference>
<dbReference type="GO" id="GO:0008270">
    <property type="term" value="F:zinc ion binding"/>
    <property type="evidence" value="ECO:0007669"/>
    <property type="project" value="UniProtKB-KW"/>
</dbReference>
<gene>
    <name evidence="11" type="ORF">ACLA_044370</name>
</gene>
<dbReference type="Gene3D" id="4.10.240.10">
    <property type="entry name" value="Zn(2)-C6 fungal-type DNA-binding domain"/>
    <property type="match status" value="1"/>
</dbReference>
<dbReference type="KEGG" id="act:ACLA_044370"/>
<dbReference type="InterPro" id="IPR036236">
    <property type="entry name" value="Znf_C2H2_sf"/>
</dbReference>
<sequence>MRAIPCDGAYPSYPSISVIPIQHPIIPHSSLRWRHNPLCSCTMESESSQTQALFHCAHPGCHRSYRRKEHLNRHAASHRQVAPVGCPYCSSVFARNDTLRHHIRQRHKDKHVDHTRAVKACEYCRAQRSRCRGREKAPCEACVQRGISCSLAVVLVSSSGSASTSAPATPRHDGQSTQRAVHNSSSSETSPGDMRFSPRSLERGTVNVKPFVEAFFERFHPSWPFLHRATFDPAHEPPFLLQSVLMIGLWVMGDPKRQEAACALHEKLCLSIYQQKDKWEVTDLDSAKPTPWPMATYQGILLHIIFALLRQDPTHLNISFTYTLPRLPSQLLTTLVYTCLRQKMFFYPTILGQFIPGSVPDSFIWIGIEEIKRFALALYKVCRLCIVHDDTGHTTQMHGPPTVTGHARTLVSLEDLQFALPDSDDLWHASSDLAARLAEDGSMAYKNKNAEANWISQSVRLLRKNEVGFDWI</sequence>
<dbReference type="GO" id="GO:0000981">
    <property type="term" value="F:DNA-binding transcription factor activity, RNA polymerase II-specific"/>
    <property type="evidence" value="ECO:0007669"/>
    <property type="project" value="InterPro"/>
</dbReference>
<feature type="domain" description="C2H2-type" evidence="10">
    <location>
        <begin position="84"/>
        <end position="112"/>
    </location>
</feature>
<evidence type="ECO:0000313" key="11">
    <source>
        <dbReference type="EMBL" id="EAW13717.1"/>
    </source>
</evidence>
<dbReference type="PROSITE" id="PS50157">
    <property type="entry name" value="ZINC_FINGER_C2H2_2"/>
    <property type="match status" value="2"/>
</dbReference>
<evidence type="ECO:0000256" key="7">
    <source>
        <dbReference type="PROSITE-ProRule" id="PRU00042"/>
    </source>
</evidence>
<evidence type="ECO:0000259" key="10">
    <source>
        <dbReference type="PROSITE" id="PS50157"/>
    </source>
</evidence>
<keyword evidence="6" id="KW-0539">Nucleus</keyword>
<keyword evidence="4" id="KW-0238">DNA-binding</keyword>
<feature type="domain" description="C2H2-type" evidence="10">
    <location>
        <begin position="54"/>
        <end position="83"/>
    </location>
</feature>
<evidence type="ECO:0000313" key="12">
    <source>
        <dbReference type="Proteomes" id="UP000006701"/>
    </source>
</evidence>
<dbReference type="AlphaFoldDB" id="A1C8T0"/>
<feature type="domain" description="Zn(2)-C6 fungal-type" evidence="9">
    <location>
        <begin position="120"/>
        <end position="151"/>
    </location>
</feature>
<feature type="region of interest" description="Disordered" evidence="8">
    <location>
        <begin position="162"/>
        <end position="199"/>
    </location>
</feature>
<dbReference type="PROSITE" id="PS00463">
    <property type="entry name" value="ZN2_CY6_FUNGAL_1"/>
    <property type="match status" value="1"/>
</dbReference>
<dbReference type="EMBL" id="DS027046">
    <property type="protein sequence ID" value="EAW13717.1"/>
    <property type="molecule type" value="Genomic_DNA"/>
</dbReference>
<dbReference type="InterPro" id="IPR007219">
    <property type="entry name" value="XnlR_reg_dom"/>
</dbReference>
<evidence type="ECO:0000256" key="4">
    <source>
        <dbReference type="ARBA" id="ARBA00023125"/>
    </source>
</evidence>
<evidence type="ECO:0000256" key="1">
    <source>
        <dbReference type="ARBA" id="ARBA00022723"/>
    </source>
</evidence>
<dbReference type="GO" id="GO:0003677">
    <property type="term" value="F:DNA binding"/>
    <property type="evidence" value="ECO:0007669"/>
    <property type="project" value="UniProtKB-KW"/>
</dbReference>
<dbReference type="InterPro" id="IPR036864">
    <property type="entry name" value="Zn2-C6_fun-type_DNA-bd_sf"/>
</dbReference>
<dbReference type="RefSeq" id="XP_001275143.1">
    <property type="nucleotide sequence ID" value="XM_001275142.1"/>
</dbReference>
<feature type="compositionally biased region" description="Polar residues" evidence="8">
    <location>
        <begin position="175"/>
        <end position="190"/>
    </location>
</feature>
<organism evidence="11 12">
    <name type="scientific">Aspergillus clavatus (strain ATCC 1007 / CBS 513.65 / DSM 816 / NCTC 3887 / NRRL 1 / QM 1276 / 107)</name>
    <dbReference type="NCBI Taxonomy" id="344612"/>
    <lineage>
        <taxon>Eukaryota</taxon>
        <taxon>Fungi</taxon>
        <taxon>Dikarya</taxon>
        <taxon>Ascomycota</taxon>
        <taxon>Pezizomycotina</taxon>
        <taxon>Eurotiomycetes</taxon>
        <taxon>Eurotiomycetidae</taxon>
        <taxon>Eurotiales</taxon>
        <taxon>Aspergillaceae</taxon>
        <taxon>Aspergillus</taxon>
        <taxon>Aspergillus subgen. Fumigati</taxon>
    </lineage>
</organism>
<dbReference type="CDD" id="cd00067">
    <property type="entry name" value="GAL4"/>
    <property type="match status" value="1"/>
</dbReference>
<reference evidence="11 12" key="1">
    <citation type="journal article" date="2008" name="PLoS Genet.">
        <title>Genomic islands in the pathogenic filamentous fungus Aspergillus fumigatus.</title>
        <authorList>
            <person name="Fedorova N.D."/>
            <person name="Khaldi N."/>
            <person name="Joardar V.S."/>
            <person name="Maiti R."/>
            <person name="Amedeo P."/>
            <person name="Anderson M.J."/>
            <person name="Crabtree J."/>
            <person name="Silva J.C."/>
            <person name="Badger J.H."/>
            <person name="Albarraq A."/>
            <person name="Angiuoli S."/>
            <person name="Bussey H."/>
            <person name="Bowyer P."/>
            <person name="Cotty P.J."/>
            <person name="Dyer P.S."/>
            <person name="Egan A."/>
            <person name="Galens K."/>
            <person name="Fraser-Liggett C.M."/>
            <person name="Haas B.J."/>
            <person name="Inman J.M."/>
            <person name="Kent R."/>
            <person name="Lemieux S."/>
            <person name="Malavazi I."/>
            <person name="Orvis J."/>
            <person name="Roemer T."/>
            <person name="Ronning C.M."/>
            <person name="Sundaram J.P."/>
            <person name="Sutton G."/>
            <person name="Turner G."/>
            <person name="Venter J.C."/>
            <person name="White O.R."/>
            <person name="Whitty B.R."/>
            <person name="Youngman P."/>
            <person name="Wolfe K.H."/>
            <person name="Goldman G.H."/>
            <person name="Wortman J.R."/>
            <person name="Jiang B."/>
            <person name="Denning D.W."/>
            <person name="Nierman W.C."/>
        </authorList>
    </citation>
    <scope>NUCLEOTIDE SEQUENCE [LARGE SCALE GENOMIC DNA]</scope>
    <source>
        <strain evidence="12">ATCC 1007 / CBS 513.65 / DSM 816 / NCTC 3887 / NRRL 1</strain>
    </source>
</reference>
<keyword evidence="3" id="KW-0805">Transcription regulation</keyword>
<dbReference type="Pfam" id="PF00172">
    <property type="entry name" value="Zn_clus"/>
    <property type="match status" value="1"/>
</dbReference>
<evidence type="ECO:0000259" key="9">
    <source>
        <dbReference type="PROSITE" id="PS50048"/>
    </source>
</evidence>
<dbReference type="InterPro" id="IPR013087">
    <property type="entry name" value="Znf_C2H2_type"/>
</dbReference>
<evidence type="ECO:0000256" key="2">
    <source>
        <dbReference type="ARBA" id="ARBA00022833"/>
    </source>
</evidence>
<proteinExistence type="predicted"/>
<keyword evidence="12" id="KW-1185">Reference proteome</keyword>
<dbReference type="CDD" id="cd12148">
    <property type="entry name" value="fungal_TF_MHR"/>
    <property type="match status" value="1"/>
</dbReference>
<dbReference type="HOGENOM" id="CLU_037785_0_0_1"/>
<dbReference type="GO" id="GO:0006351">
    <property type="term" value="P:DNA-templated transcription"/>
    <property type="evidence" value="ECO:0007669"/>
    <property type="project" value="InterPro"/>
</dbReference>
<accession>A1C8T0</accession>
<dbReference type="SMART" id="SM00355">
    <property type="entry name" value="ZnF_C2H2"/>
    <property type="match status" value="2"/>
</dbReference>
<dbReference type="VEuPathDB" id="FungiDB:ACLA_044370"/>
<dbReference type="Pfam" id="PF04082">
    <property type="entry name" value="Fungal_trans"/>
    <property type="match status" value="1"/>
</dbReference>
<dbReference type="SUPFAM" id="SSF57701">
    <property type="entry name" value="Zn2/Cys6 DNA-binding domain"/>
    <property type="match status" value="1"/>
</dbReference>
<keyword evidence="2" id="KW-0862">Zinc</keyword>
<evidence type="ECO:0000256" key="8">
    <source>
        <dbReference type="SAM" id="MobiDB-lite"/>
    </source>
</evidence>
<keyword evidence="7" id="KW-0863">Zinc-finger</keyword>
<dbReference type="Proteomes" id="UP000006701">
    <property type="component" value="Unassembled WGS sequence"/>
</dbReference>
<dbReference type="SMART" id="SM00066">
    <property type="entry name" value="GAL4"/>
    <property type="match status" value="1"/>
</dbReference>
<dbReference type="InterPro" id="IPR001138">
    <property type="entry name" value="Zn2Cys6_DnaBD"/>
</dbReference>
<evidence type="ECO:0000256" key="6">
    <source>
        <dbReference type="ARBA" id="ARBA00023242"/>
    </source>
</evidence>
<dbReference type="Gene3D" id="3.30.160.60">
    <property type="entry name" value="Classic Zinc Finger"/>
    <property type="match status" value="1"/>
</dbReference>
<evidence type="ECO:0000256" key="3">
    <source>
        <dbReference type="ARBA" id="ARBA00023015"/>
    </source>
</evidence>
<protein>
    <submittedName>
        <fullName evidence="11">C2H2 type zinc finger domain protein</fullName>
    </submittedName>
</protein>
<keyword evidence="5" id="KW-0804">Transcription</keyword>
<dbReference type="PROSITE" id="PS00028">
    <property type="entry name" value="ZINC_FINGER_C2H2_1"/>
    <property type="match status" value="2"/>
</dbReference>
<dbReference type="eggNOG" id="KOG1721">
    <property type="taxonomic scope" value="Eukaryota"/>
</dbReference>
<dbReference type="PROSITE" id="PS50048">
    <property type="entry name" value="ZN2_CY6_FUNGAL_2"/>
    <property type="match status" value="1"/>
</dbReference>
<keyword evidence="1" id="KW-0479">Metal-binding</keyword>
<dbReference type="OrthoDB" id="10261408at2759"/>
<name>A1C8T0_ASPCL</name>
<evidence type="ECO:0000256" key="5">
    <source>
        <dbReference type="ARBA" id="ARBA00023163"/>
    </source>
</evidence>
<dbReference type="SUPFAM" id="SSF57667">
    <property type="entry name" value="beta-beta-alpha zinc fingers"/>
    <property type="match status" value="1"/>
</dbReference>
<dbReference type="GeneID" id="4707325"/>